<evidence type="ECO:0000313" key="2">
    <source>
        <dbReference type="EMBL" id="RLM73737.1"/>
    </source>
</evidence>
<sequence>MVTEIKEKLSVLGLMPPSSLAESCRPITVFTFLMIKILAQHVLEQLKGKTLKRACLTEEKLQDQIEQRTFAMKNKRFEVSDGIRMYLASLGISLMEEPTGTIWRPCEPEWPEESGSVTNDGASGSSQARPEESGSITSDSLAETLDEAQMLP</sequence>
<dbReference type="OrthoDB" id="438179at2759"/>
<dbReference type="Proteomes" id="UP000275267">
    <property type="component" value="Unassembled WGS sequence"/>
</dbReference>
<gene>
    <name evidence="2" type="ORF">C2845_PM15G13700</name>
</gene>
<dbReference type="GO" id="GO:0004812">
    <property type="term" value="F:aminoacyl-tRNA ligase activity"/>
    <property type="evidence" value="ECO:0007669"/>
    <property type="project" value="InterPro"/>
</dbReference>
<feature type="region of interest" description="Disordered" evidence="1">
    <location>
        <begin position="103"/>
        <end position="152"/>
    </location>
</feature>
<reference evidence="3" key="1">
    <citation type="journal article" date="2019" name="Nat. Commun.">
        <title>The genome of broomcorn millet.</title>
        <authorList>
            <person name="Zou C."/>
            <person name="Miki D."/>
            <person name="Li D."/>
            <person name="Tang Q."/>
            <person name="Xiao L."/>
            <person name="Rajput S."/>
            <person name="Deng P."/>
            <person name="Jia W."/>
            <person name="Huang R."/>
            <person name="Zhang M."/>
            <person name="Sun Y."/>
            <person name="Hu J."/>
            <person name="Fu X."/>
            <person name="Schnable P.S."/>
            <person name="Li F."/>
            <person name="Zhang H."/>
            <person name="Feng B."/>
            <person name="Zhu X."/>
            <person name="Liu R."/>
            <person name="Schnable J.C."/>
            <person name="Zhu J.-K."/>
            <person name="Zhang H."/>
        </authorList>
    </citation>
    <scope>NUCLEOTIDE SEQUENCE [LARGE SCALE GENOMIC DNA]</scope>
</reference>
<dbReference type="Gene3D" id="1.20.120.1910">
    <property type="entry name" value="Cysteine-tRNA ligase, C-terminal anti-codon recognition domain"/>
    <property type="match status" value="1"/>
</dbReference>
<feature type="compositionally biased region" description="Polar residues" evidence="1">
    <location>
        <begin position="115"/>
        <end position="141"/>
    </location>
</feature>
<protein>
    <submittedName>
        <fullName evidence="2">Uncharacterized protein</fullName>
    </submittedName>
</protein>
<name>A0A3L6Q970_PANMI</name>
<dbReference type="SUPFAM" id="SSF47323">
    <property type="entry name" value="Anticodon-binding domain of a subclass of class I aminoacyl-tRNA synthetases"/>
    <property type="match status" value="1"/>
</dbReference>
<proteinExistence type="predicted"/>
<evidence type="ECO:0000256" key="1">
    <source>
        <dbReference type="SAM" id="MobiDB-lite"/>
    </source>
</evidence>
<dbReference type="GO" id="GO:0005524">
    <property type="term" value="F:ATP binding"/>
    <property type="evidence" value="ECO:0007669"/>
    <property type="project" value="InterPro"/>
</dbReference>
<evidence type="ECO:0000313" key="3">
    <source>
        <dbReference type="Proteomes" id="UP000275267"/>
    </source>
</evidence>
<dbReference type="GO" id="GO:0006418">
    <property type="term" value="P:tRNA aminoacylation for protein translation"/>
    <property type="evidence" value="ECO:0007669"/>
    <property type="project" value="InterPro"/>
</dbReference>
<dbReference type="InterPro" id="IPR009080">
    <property type="entry name" value="tRNAsynth_Ia_anticodon-bd"/>
</dbReference>
<comment type="caution">
    <text evidence="2">The sequence shown here is derived from an EMBL/GenBank/DDBJ whole genome shotgun (WGS) entry which is preliminary data.</text>
</comment>
<keyword evidence="3" id="KW-1185">Reference proteome</keyword>
<dbReference type="EMBL" id="PQIB02000013">
    <property type="protein sequence ID" value="RLM73737.1"/>
    <property type="molecule type" value="Genomic_DNA"/>
</dbReference>
<dbReference type="STRING" id="4540.A0A3L6Q970"/>
<organism evidence="2 3">
    <name type="scientific">Panicum miliaceum</name>
    <name type="common">Proso millet</name>
    <name type="synonym">Broomcorn millet</name>
    <dbReference type="NCBI Taxonomy" id="4540"/>
    <lineage>
        <taxon>Eukaryota</taxon>
        <taxon>Viridiplantae</taxon>
        <taxon>Streptophyta</taxon>
        <taxon>Embryophyta</taxon>
        <taxon>Tracheophyta</taxon>
        <taxon>Spermatophyta</taxon>
        <taxon>Magnoliopsida</taxon>
        <taxon>Liliopsida</taxon>
        <taxon>Poales</taxon>
        <taxon>Poaceae</taxon>
        <taxon>PACMAD clade</taxon>
        <taxon>Panicoideae</taxon>
        <taxon>Panicodae</taxon>
        <taxon>Paniceae</taxon>
        <taxon>Panicinae</taxon>
        <taxon>Panicum</taxon>
        <taxon>Panicum sect. Panicum</taxon>
    </lineage>
</organism>
<accession>A0A3L6Q970</accession>
<dbReference type="AlphaFoldDB" id="A0A3L6Q970"/>